<evidence type="ECO:0000256" key="5">
    <source>
        <dbReference type="ARBA" id="ARBA00022679"/>
    </source>
</evidence>
<accession>A0A2P5T0D6</accession>
<evidence type="ECO:0000256" key="7">
    <source>
        <dbReference type="HAMAP-Rule" id="MF_01007"/>
    </source>
</evidence>
<dbReference type="EC" id="2.1.1.199" evidence="7"/>
<feature type="binding site" evidence="7">
    <location>
        <position position="55"/>
    </location>
    <ligand>
        <name>S-adenosyl-L-methionine</name>
        <dbReference type="ChEBI" id="CHEBI:59789"/>
    </ligand>
</feature>
<comment type="catalytic activity">
    <reaction evidence="7">
        <text>cytidine(1402) in 16S rRNA + S-adenosyl-L-methionine = N(4)-methylcytidine(1402) in 16S rRNA + S-adenosyl-L-homocysteine + H(+)</text>
        <dbReference type="Rhea" id="RHEA:42928"/>
        <dbReference type="Rhea" id="RHEA-COMP:10286"/>
        <dbReference type="Rhea" id="RHEA-COMP:10287"/>
        <dbReference type="ChEBI" id="CHEBI:15378"/>
        <dbReference type="ChEBI" id="CHEBI:57856"/>
        <dbReference type="ChEBI" id="CHEBI:59789"/>
        <dbReference type="ChEBI" id="CHEBI:74506"/>
        <dbReference type="ChEBI" id="CHEBI:82748"/>
        <dbReference type="EC" id="2.1.1.199"/>
    </reaction>
</comment>
<feature type="binding site" evidence="7">
    <location>
        <position position="108"/>
    </location>
    <ligand>
        <name>S-adenosyl-L-methionine</name>
        <dbReference type="ChEBI" id="CHEBI:59789"/>
    </ligand>
</feature>
<feature type="binding site" evidence="7">
    <location>
        <position position="79"/>
    </location>
    <ligand>
        <name>S-adenosyl-L-methionine</name>
        <dbReference type="ChEBI" id="CHEBI:59789"/>
    </ligand>
</feature>
<evidence type="ECO:0000256" key="3">
    <source>
        <dbReference type="ARBA" id="ARBA00022552"/>
    </source>
</evidence>
<comment type="caution">
    <text evidence="8">The sequence shown here is derived from an EMBL/GenBank/DDBJ whole genome shotgun (WGS) entry which is preliminary data.</text>
</comment>
<evidence type="ECO:0000256" key="4">
    <source>
        <dbReference type="ARBA" id="ARBA00022603"/>
    </source>
</evidence>
<dbReference type="Gene3D" id="3.40.50.150">
    <property type="entry name" value="Vaccinia Virus protein VP39"/>
    <property type="match status" value="1"/>
</dbReference>
<comment type="similarity">
    <text evidence="1 7">Belongs to the methyltransferase superfamily. RsmH family.</text>
</comment>
<dbReference type="InterPro" id="IPR002903">
    <property type="entry name" value="RsmH"/>
</dbReference>
<dbReference type="SUPFAM" id="SSF53335">
    <property type="entry name" value="S-adenosyl-L-methionine-dependent methyltransferases"/>
    <property type="match status" value="1"/>
</dbReference>
<dbReference type="AlphaFoldDB" id="A0A2P5T0D6"/>
<dbReference type="GO" id="GO:0071424">
    <property type="term" value="F:rRNA (cytosine-N4-)-methyltransferase activity"/>
    <property type="evidence" value="ECO:0007669"/>
    <property type="project" value="UniProtKB-UniRule"/>
</dbReference>
<reference evidence="8 9" key="1">
    <citation type="journal article" date="2018" name="Genome Biol. Evol.">
        <title>Cladogenesis and Genomic Streamlining in Extracellular Endosymbionts of Tropical Stink Bugs.</title>
        <authorList>
            <person name="Otero-Bravo A."/>
            <person name="Goffredi S."/>
            <person name="Sabree Z.L."/>
        </authorList>
    </citation>
    <scope>NUCLEOTIDE SEQUENCE [LARGE SCALE GENOMIC DNA]</scope>
    <source>
        <strain evidence="8 9">SoEE</strain>
    </source>
</reference>
<sequence length="312" mass="35605">MIKNLKHNTVLLNEAIKSLNIKENGIYIDGTFGRGGHSYLILSHLGYQGKLIAMDRDPQAVLEAMKIKDTRFTIIKGSFSSLETHIFKLNLIGKIDGILLDLGVSSPQLDDCNRGFSFINDGPLDMRMDPSFNVSAAEWLLNATEKEIVFVLKSYGEEKFAKKIARAIIDRNRIKPITRTIELAEIISFAIPIKDKFKHPATRSFQAIRIWINKELEELKAILTSSIKLLSYKGRLSIISFHSLEDRIVKHFMRKYSKKLQIPHGLPLTEEQIFKFSKLQLKLLGRLFPSDIEIKNNPRSRSAILRIAEKIC</sequence>
<keyword evidence="3 7" id="KW-0698">rRNA processing</keyword>
<feature type="binding site" evidence="7">
    <location>
        <begin position="35"/>
        <end position="37"/>
    </location>
    <ligand>
        <name>S-adenosyl-L-methionine</name>
        <dbReference type="ChEBI" id="CHEBI:59789"/>
    </ligand>
</feature>
<dbReference type="PANTHER" id="PTHR11265:SF0">
    <property type="entry name" value="12S RRNA N4-METHYLCYTIDINE METHYLTRANSFERASE"/>
    <property type="match status" value="1"/>
</dbReference>
<keyword evidence="6 7" id="KW-0949">S-adenosyl-L-methionine</keyword>
<dbReference type="HAMAP" id="MF_01007">
    <property type="entry name" value="16SrRNA_methyltr_H"/>
    <property type="match status" value="1"/>
</dbReference>
<dbReference type="InterPro" id="IPR023397">
    <property type="entry name" value="SAM-dep_MeTrfase_MraW_recog"/>
</dbReference>
<keyword evidence="5 7" id="KW-0808">Transferase</keyword>
<evidence type="ECO:0000256" key="6">
    <source>
        <dbReference type="ARBA" id="ARBA00022691"/>
    </source>
</evidence>
<dbReference type="EMBL" id="PDKT01000002">
    <property type="protein sequence ID" value="PPI88012.1"/>
    <property type="molecule type" value="Genomic_DNA"/>
</dbReference>
<gene>
    <name evidence="7" type="primary">rsmH</name>
    <name evidence="8" type="ORF">CRV12_02025</name>
</gene>
<evidence type="ECO:0000256" key="2">
    <source>
        <dbReference type="ARBA" id="ARBA00022490"/>
    </source>
</evidence>
<keyword evidence="2 7" id="KW-0963">Cytoplasm</keyword>
<evidence type="ECO:0000256" key="1">
    <source>
        <dbReference type="ARBA" id="ARBA00010396"/>
    </source>
</evidence>
<organism evidence="8 9">
    <name type="scientific">Candidatus Pantoea edessiphila</name>
    <dbReference type="NCBI Taxonomy" id="2044610"/>
    <lineage>
        <taxon>Bacteria</taxon>
        <taxon>Pseudomonadati</taxon>
        <taxon>Pseudomonadota</taxon>
        <taxon>Gammaproteobacteria</taxon>
        <taxon>Enterobacterales</taxon>
        <taxon>Erwiniaceae</taxon>
        <taxon>Pantoea</taxon>
    </lineage>
</organism>
<evidence type="ECO:0000313" key="9">
    <source>
        <dbReference type="Proteomes" id="UP000296153"/>
    </source>
</evidence>
<dbReference type="FunFam" id="1.10.150.170:FF:000001">
    <property type="entry name" value="Ribosomal RNA small subunit methyltransferase H"/>
    <property type="match status" value="1"/>
</dbReference>
<dbReference type="PANTHER" id="PTHR11265">
    <property type="entry name" value="S-ADENOSYL-METHYLTRANSFERASE MRAW"/>
    <property type="match status" value="1"/>
</dbReference>
<name>A0A2P5T0D6_9GAMM</name>
<keyword evidence="4 7" id="KW-0489">Methyltransferase</keyword>
<comment type="subcellular location">
    <subcellularLocation>
        <location evidence="7">Cytoplasm</location>
    </subcellularLocation>
</comment>
<evidence type="ECO:0000313" key="8">
    <source>
        <dbReference type="EMBL" id="PPI88012.1"/>
    </source>
</evidence>
<feature type="binding site" evidence="7">
    <location>
        <position position="101"/>
    </location>
    <ligand>
        <name>S-adenosyl-L-methionine</name>
        <dbReference type="ChEBI" id="CHEBI:59789"/>
    </ligand>
</feature>
<dbReference type="SUPFAM" id="SSF81799">
    <property type="entry name" value="Putative methyltransferase TM0872, insert domain"/>
    <property type="match status" value="1"/>
</dbReference>
<dbReference type="InterPro" id="IPR029063">
    <property type="entry name" value="SAM-dependent_MTases_sf"/>
</dbReference>
<dbReference type="PIRSF" id="PIRSF004486">
    <property type="entry name" value="MraW"/>
    <property type="match status" value="1"/>
</dbReference>
<dbReference type="Proteomes" id="UP000296153">
    <property type="component" value="Unassembled WGS sequence"/>
</dbReference>
<dbReference type="GO" id="GO:0005737">
    <property type="term" value="C:cytoplasm"/>
    <property type="evidence" value="ECO:0007669"/>
    <property type="project" value="UniProtKB-SubCell"/>
</dbReference>
<dbReference type="RefSeq" id="WP_136131041.1">
    <property type="nucleotide sequence ID" value="NZ_PDKT01000002.1"/>
</dbReference>
<dbReference type="OrthoDB" id="9806637at2"/>
<dbReference type="Pfam" id="PF01795">
    <property type="entry name" value="Methyltransf_5"/>
    <property type="match status" value="1"/>
</dbReference>
<comment type="function">
    <text evidence="7">Specifically methylates the N4 position of cytidine in position 1402 (C1402) of 16S rRNA.</text>
</comment>
<protein>
    <recommendedName>
        <fullName evidence="7">Ribosomal RNA small subunit methyltransferase H</fullName>
        <ecNumber evidence="7">2.1.1.199</ecNumber>
    </recommendedName>
    <alternativeName>
        <fullName evidence="7">16S rRNA m(4)C1402 methyltransferase</fullName>
    </alternativeName>
    <alternativeName>
        <fullName evidence="7">rRNA (cytosine-N(4)-)-methyltransferase RsmH</fullName>
    </alternativeName>
</protein>
<proteinExistence type="inferred from homology"/>
<dbReference type="NCBIfam" id="TIGR00006">
    <property type="entry name" value="16S rRNA (cytosine(1402)-N(4))-methyltransferase RsmH"/>
    <property type="match status" value="1"/>
</dbReference>
<dbReference type="GO" id="GO:0070475">
    <property type="term" value="P:rRNA base methylation"/>
    <property type="evidence" value="ECO:0007669"/>
    <property type="project" value="UniProtKB-UniRule"/>
</dbReference>
<dbReference type="Gene3D" id="1.10.150.170">
    <property type="entry name" value="Putative methyltransferase TM0872, insert domain"/>
    <property type="match status" value="1"/>
</dbReference>